<comment type="caution">
    <text evidence="13">The sequence shown here is derived from an EMBL/GenBank/DDBJ whole genome shotgun (WGS) entry which is preliminary data.</text>
</comment>
<dbReference type="InterPro" id="IPR014016">
    <property type="entry name" value="UvrD-like_ATP-bd"/>
</dbReference>
<keyword evidence="3 10" id="KW-0378">Hydrolase</keyword>
<keyword evidence="5 10" id="KW-0067">ATP-binding</keyword>
<dbReference type="OrthoDB" id="9810135at2"/>
<protein>
    <recommendedName>
        <fullName evidence="8">DNA 3'-5' helicase</fullName>
        <ecNumber evidence="8">5.6.2.4</ecNumber>
    </recommendedName>
</protein>
<dbReference type="RefSeq" id="WP_146458680.1">
    <property type="nucleotide sequence ID" value="NZ_SJPW01000004.1"/>
</dbReference>
<dbReference type="GO" id="GO:0003677">
    <property type="term" value="F:DNA binding"/>
    <property type="evidence" value="ECO:0007669"/>
    <property type="project" value="InterPro"/>
</dbReference>
<dbReference type="Proteomes" id="UP000318288">
    <property type="component" value="Unassembled WGS sequence"/>
</dbReference>
<dbReference type="InterPro" id="IPR014017">
    <property type="entry name" value="DNA_helicase_UvrD-like_C"/>
</dbReference>
<keyword evidence="2 10" id="KW-0547">Nucleotide-binding</keyword>
<dbReference type="InterPro" id="IPR000212">
    <property type="entry name" value="DNA_helicase_UvrD/REP"/>
</dbReference>
<dbReference type="Pfam" id="PF00580">
    <property type="entry name" value="UvrD-helicase"/>
    <property type="match status" value="1"/>
</dbReference>
<dbReference type="GO" id="GO:0000725">
    <property type="term" value="P:recombinational repair"/>
    <property type="evidence" value="ECO:0007669"/>
    <property type="project" value="TreeGrafter"/>
</dbReference>
<dbReference type="AlphaFoldDB" id="A0A5C6EZ72"/>
<dbReference type="PROSITE" id="PS51198">
    <property type="entry name" value="UVRD_HELICASE_ATP_BIND"/>
    <property type="match status" value="1"/>
</dbReference>
<dbReference type="Gene3D" id="1.10.10.160">
    <property type="match status" value="1"/>
</dbReference>
<feature type="domain" description="UvrD-like helicase C-terminal" evidence="12">
    <location>
        <begin position="300"/>
        <end position="581"/>
    </location>
</feature>
<dbReference type="GO" id="GO:0005829">
    <property type="term" value="C:cytosol"/>
    <property type="evidence" value="ECO:0007669"/>
    <property type="project" value="TreeGrafter"/>
</dbReference>
<dbReference type="EC" id="5.6.2.4" evidence="8"/>
<organism evidence="13 14">
    <name type="scientific">Rubripirellula tenax</name>
    <dbReference type="NCBI Taxonomy" id="2528015"/>
    <lineage>
        <taxon>Bacteria</taxon>
        <taxon>Pseudomonadati</taxon>
        <taxon>Planctomycetota</taxon>
        <taxon>Planctomycetia</taxon>
        <taxon>Pirellulales</taxon>
        <taxon>Pirellulaceae</taxon>
        <taxon>Rubripirellula</taxon>
    </lineage>
</organism>
<comment type="catalytic activity">
    <reaction evidence="9">
        <text>ATP + H2O = ADP + phosphate + H(+)</text>
        <dbReference type="Rhea" id="RHEA:13065"/>
        <dbReference type="ChEBI" id="CHEBI:15377"/>
        <dbReference type="ChEBI" id="CHEBI:15378"/>
        <dbReference type="ChEBI" id="CHEBI:30616"/>
        <dbReference type="ChEBI" id="CHEBI:43474"/>
        <dbReference type="ChEBI" id="CHEBI:456216"/>
        <dbReference type="EC" id="5.6.2.4"/>
    </reaction>
</comment>
<dbReference type="GO" id="GO:0016887">
    <property type="term" value="F:ATP hydrolysis activity"/>
    <property type="evidence" value="ECO:0007669"/>
    <property type="project" value="RHEA"/>
</dbReference>
<name>A0A5C6EZ72_9BACT</name>
<evidence type="ECO:0000259" key="11">
    <source>
        <dbReference type="PROSITE" id="PS51198"/>
    </source>
</evidence>
<evidence type="ECO:0000256" key="10">
    <source>
        <dbReference type="PROSITE-ProRule" id="PRU00560"/>
    </source>
</evidence>
<evidence type="ECO:0000256" key="3">
    <source>
        <dbReference type="ARBA" id="ARBA00022801"/>
    </source>
</evidence>
<keyword evidence="4 10" id="KW-0347">Helicase</keyword>
<dbReference type="InterPro" id="IPR013986">
    <property type="entry name" value="DExx_box_DNA_helicase_dom_sf"/>
</dbReference>
<evidence type="ECO:0000256" key="4">
    <source>
        <dbReference type="ARBA" id="ARBA00022806"/>
    </source>
</evidence>
<evidence type="ECO:0000256" key="1">
    <source>
        <dbReference type="ARBA" id="ARBA00009922"/>
    </source>
</evidence>
<evidence type="ECO:0000256" key="2">
    <source>
        <dbReference type="ARBA" id="ARBA00022741"/>
    </source>
</evidence>
<evidence type="ECO:0000259" key="12">
    <source>
        <dbReference type="PROSITE" id="PS51217"/>
    </source>
</evidence>
<proteinExistence type="inferred from homology"/>
<dbReference type="Gene3D" id="1.10.486.10">
    <property type="entry name" value="PCRA, domain 4"/>
    <property type="match status" value="1"/>
</dbReference>
<dbReference type="PANTHER" id="PTHR11070">
    <property type="entry name" value="UVRD / RECB / PCRA DNA HELICASE FAMILY MEMBER"/>
    <property type="match status" value="1"/>
</dbReference>
<evidence type="ECO:0000313" key="14">
    <source>
        <dbReference type="Proteomes" id="UP000318288"/>
    </source>
</evidence>
<evidence type="ECO:0000256" key="9">
    <source>
        <dbReference type="ARBA" id="ARBA00048988"/>
    </source>
</evidence>
<dbReference type="Gene3D" id="3.40.50.300">
    <property type="entry name" value="P-loop containing nucleotide triphosphate hydrolases"/>
    <property type="match status" value="2"/>
</dbReference>
<comment type="similarity">
    <text evidence="1">Belongs to the helicase family. UvrD subfamily.</text>
</comment>
<feature type="binding site" evidence="10">
    <location>
        <begin position="33"/>
        <end position="40"/>
    </location>
    <ligand>
        <name>ATP</name>
        <dbReference type="ChEBI" id="CHEBI:30616"/>
    </ligand>
</feature>
<dbReference type="CDD" id="cd18807">
    <property type="entry name" value="SF1_C_UvrD"/>
    <property type="match status" value="1"/>
</dbReference>
<evidence type="ECO:0000256" key="8">
    <source>
        <dbReference type="ARBA" id="ARBA00034808"/>
    </source>
</evidence>
<dbReference type="GO" id="GO:0005524">
    <property type="term" value="F:ATP binding"/>
    <property type="evidence" value="ECO:0007669"/>
    <property type="project" value="UniProtKB-UniRule"/>
</dbReference>
<keyword evidence="6" id="KW-0413">Isomerase</keyword>
<dbReference type="CDD" id="cd17932">
    <property type="entry name" value="DEXQc_UvrD"/>
    <property type="match status" value="1"/>
</dbReference>
<dbReference type="SUPFAM" id="SSF52540">
    <property type="entry name" value="P-loop containing nucleoside triphosphate hydrolases"/>
    <property type="match status" value="1"/>
</dbReference>
<dbReference type="PANTHER" id="PTHR11070:SF64">
    <property type="entry name" value="ATP-DEPENDENT DNA HELICASE REP"/>
    <property type="match status" value="1"/>
</dbReference>
<reference evidence="13 14" key="1">
    <citation type="submission" date="2019-02" db="EMBL/GenBank/DDBJ databases">
        <title>Deep-cultivation of Planctomycetes and their phenomic and genomic characterization uncovers novel biology.</title>
        <authorList>
            <person name="Wiegand S."/>
            <person name="Jogler M."/>
            <person name="Boedeker C."/>
            <person name="Pinto D."/>
            <person name="Vollmers J."/>
            <person name="Rivas-Marin E."/>
            <person name="Kohn T."/>
            <person name="Peeters S.H."/>
            <person name="Heuer A."/>
            <person name="Rast P."/>
            <person name="Oberbeckmann S."/>
            <person name="Bunk B."/>
            <person name="Jeske O."/>
            <person name="Meyerdierks A."/>
            <person name="Storesund J.E."/>
            <person name="Kallscheuer N."/>
            <person name="Luecker S."/>
            <person name="Lage O.M."/>
            <person name="Pohl T."/>
            <person name="Merkel B.J."/>
            <person name="Hornburger P."/>
            <person name="Mueller R.-W."/>
            <person name="Bruemmer F."/>
            <person name="Labrenz M."/>
            <person name="Spormann A.M."/>
            <person name="Op Den Camp H."/>
            <person name="Overmann J."/>
            <person name="Amann R."/>
            <person name="Jetten M.S.M."/>
            <person name="Mascher T."/>
            <person name="Medema M.H."/>
            <person name="Devos D.P."/>
            <person name="Kaster A.-K."/>
            <person name="Ovreas L."/>
            <person name="Rohde M."/>
            <person name="Galperin M.Y."/>
            <person name="Jogler C."/>
        </authorList>
    </citation>
    <scope>NUCLEOTIDE SEQUENCE [LARGE SCALE GENOMIC DNA]</scope>
    <source>
        <strain evidence="13 14">Poly51</strain>
    </source>
</reference>
<keyword evidence="14" id="KW-1185">Reference proteome</keyword>
<gene>
    <name evidence="13" type="primary">pcrA_3</name>
    <name evidence="13" type="ORF">Poly51_31770</name>
</gene>
<dbReference type="InterPro" id="IPR027417">
    <property type="entry name" value="P-loop_NTPase"/>
</dbReference>
<dbReference type="EMBL" id="SJPW01000004">
    <property type="protein sequence ID" value="TWU54458.1"/>
    <property type="molecule type" value="Genomic_DNA"/>
</dbReference>
<dbReference type="Pfam" id="PF13361">
    <property type="entry name" value="UvrD_C"/>
    <property type="match status" value="1"/>
</dbReference>
<dbReference type="GO" id="GO:0043138">
    <property type="term" value="F:3'-5' DNA helicase activity"/>
    <property type="evidence" value="ECO:0007669"/>
    <property type="project" value="UniProtKB-EC"/>
</dbReference>
<feature type="domain" description="UvrD-like helicase ATP-binding" evidence="11">
    <location>
        <begin position="12"/>
        <end position="299"/>
    </location>
</feature>
<accession>A0A5C6EZ72</accession>
<evidence type="ECO:0000256" key="6">
    <source>
        <dbReference type="ARBA" id="ARBA00023235"/>
    </source>
</evidence>
<sequence>MSTNNGLKSLTDGLNDAQAEAVRTLSGPMLVLAGAGTGKTRVVTFRIANLIRHGTAPDRILAVTFTNKAAGEMQERVGELIGTGKRRRKNEPAPPKPTVSTFHAHCVRILRRHAKALGYPAKFSIYDRSDQETLARGILRELRLPGTALSPGDMLNIIGGWKNQSIKPDQAAYVASTDKEHFAASGYRRYQNGLRACGAMDFDDLLLNTETLFDEHEAIRDEEAAKFDHVLVDEYQDTNGSQYRITKHLSSKHRNLCVVGDDDQSIYAWRGADVTHILNFSKDWPDAKVVCLENNYRSTAEILTLANRLIEFNTTRHDKTLIPSRPAGKRPKIDQHKDEITEAKSVVARISHLIDNEHVQPRDIAILFRTNEQPRLFETELRKAKVPYVMLGAQSFFDRKEVRDLLSYLKWIEQPNDEVALLRVINTPPRGLGNKTVQTLIAKAVDRGVPVWDVMTDSTATSELPAAARAGIESLASIAKDVQLRAKNESLTAAMETLLVRTAYADELTRLYDKPEERESRMASIGELTNAVGAYQDGDGERDLTGFLGEILLSGKDMGSEKDKLAKQNAVWLLTLHAAKGLEFPVVFMVGMEDGLIPHSRSVKSGNEEDIAEERRLCYVGITRAQEDLTMSLALTRRKWGKPRPTTPSRFLYEIVGKAENPNKYRKKKPGRTLGR</sequence>
<dbReference type="PROSITE" id="PS51217">
    <property type="entry name" value="UVRD_HELICASE_CTER"/>
    <property type="match status" value="1"/>
</dbReference>
<evidence type="ECO:0000256" key="7">
    <source>
        <dbReference type="ARBA" id="ARBA00034617"/>
    </source>
</evidence>
<evidence type="ECO:0000313" key="13">
    <source>
        <dbReference type="EMBL" id="TWU54458.1"/>
    </source>
</evidence>
<evidence type="ECO:0000256" key="5">
    <source>
        <dbReference type="ARBA" id="ARBA00022840"/>
    </source>
</evidence>
<comment type="catalytic activity">
    <reaction evidence="7">
        <text>Couples ATP hydrolysis with the unwinding of duplex DNA by translocating in the 3'-5' direction.</text>
        <dbReference type="EC" id="5.6.2.4"/>
    </reaction>
</comment>